<evidence type="ECO:0008006" key="4">
    <source>
        <dbReference type="Google" id="ProtNLM"/>
    </source>
</evidence>
<accession>A0A8H4RHS7</accession>
<sequence length="460" mass="50674">MATHMPMAAARQPFAPLNSSRLQNLTSLKNRQNGMLTIPPVQLHTLTLTLTPYNSQFHSFNSTSTCHLQFVQHYQAHFPPQLKRKAQTFEDDNTENIDPIIFLSPKRSKNPDGSSSKDTLVKPVNFFLTKAPPSPNDFSSIKSTTNTTTSPRRPILPARSPAPKLNTSLLSKSTPLSAPAGRSPTRKRIGILSRRKTGSPFTRVDPPKFSTPSTGSGLGFSIDAALSGTIPSYGARQRQASAPKAKEVLPVDLHQPEVKDSWFFDIHEDTAEELATNMMEHSTCTLDISSDEESAARMRDERGKENVPPPDDVSQTRTVLSSSSLDMAESSMSDLKARIKARRSRRQLEEGAIEIDRSPLGDLAAEDFYAEGCDGESVFLIPSDVPEEEEAQEQEQEHAPMAFDFVAEVKGKGPEVDIDTLMQKDDFEMAPKAVLLEPIEKAEDGFDVWESGSSKGENEC</sequence>
<feature type="region of interest" description="Disordered" evidence="1">
    <location>
        <begin position="290"/>
        <end position="327"/>
    </location>
</feature>
<feature type="region of interest" description="Disordered" evidence="1">
    <location>
        <begin position="135"/>
        <end position="217"/>
    </location>
</feature>
<gene>
    <name evidence="2" type="ORF">G7Y89_g9271</name>
</gene>
<dbReference type="EMBL" id="JAAMPI010000749">
    <property type="protein sequence ID" value="KAF4628884.1"/>
    <property type="molecule type" value="Genomic_DNA"/>
</dbReference>
<dbReference type="Proteomes" id="UP000566819">
    <property type="component" value="Unassembled WGS sequence"/>
</dbReference>
<evidence type="ECO:0000313" key="3">
    <source>
        <dbReference type="Proteomes" id="UP000566819"/>
    </source>
</evidence>
<feature type="compositionally biased region" description="Low complexity" evidence="1">
    <location>
        <begin position="139"/>
        <end position="150"/>
    </location>
</feature>
<keyword evidence="3" id="KW-1185">Reference proteome</keyword>
<feature type="compositionally biased region" description="Basic and acidic residues" evidence="1">
    <location>
        <begin position="294"/>
        <end position="305"/>
    </location>
</feature>
<protein>
    <recommendedName>
        <fullName evidence="4">Thymidylate kinase protein</fullName>
    </recommendedName>
</protein>
<evidence type="ECO:0000256" key="1">
    <source>
        <dbReference type="SAM" id="MobiDB-lite"/>
    </source>
</evidence>
<dbReference type="AlphaFoldDB" id="A0A8H4RHS7"/>
<reference evidence="2 3" key="1">
    <citation type="submission" date="2020-03" db="EMBL/GenBank/DDBJ databases">
        <title>Draft Genome Sequence of Cudoniella acicularis.</title>
        <authorList>
            <person name="Buettner E."/>
            <person name="Kellner H."/>
        </authorList>
    </citation>
    <scope>NUCLEOTIDE SEQUENCE [LARGE SCALE GENOMIC DNA]</scope>
    <source>
        <strain evidence="2 3">DSM 108380</strain>
    </source>
</reference>
<comment type="caution">
    <text evidence="2">The sequence shown here is derived from an EMBL/GenBank/DDBJ whole genome shotgun (WGS) entry which is preliminary data.</text>
</comment>
<dbReference type="OrthoDB" id="425602at2759"/>
<name>A0A8H4RHS7_9HELO</name>
<proteinExistence type="predicted"/>
<organism evidence="2 3">
    <name type="scientific">Cudoniella acicularis</name>
    <dbReference type="NCBI Taxonomy" id="354080"/>
    <lineage>
        <taxon>Eukaryota</taxon>
        <taxon>Fungi</taxon>
        <taxon>Dikarya</taxon>
        <taxon>Ascomycota</taxon>
        <taxon>Pezizomycotina</taxon>
        <taxon>Leotiomycetes</taxon>
        <taxon>Helotiales</taxon>
        <taxon>Tricladiaceae</taxon>
        <taxon>Cudoniella</taxon>
    </lineage>
</organism>
<evidence type="ECO:0000313" key="2">
    <source>
        <dbReference type="EMBL" id="KAF4628884.1"/>
    </source>
</evidence>
<feature type="compositionally biased region" description="Basic residues" evidence="1">
    <location>
        <begin position="184"/>
        <end position="197"/>
    </location>
</feature>
<feature type="compositionally biased region" description="Polar residues" evidence="1">
    <location>
        <begin position="165"/>
        <end position="176"/>
    </location>
</feature>